<evidence type="ECO:0000313" key="3">
    <source>
        <dbReference type="Proteomes" id="UP000008316"/>
    </source>
</evidence>
<dbReference type="AlphaFoldDB" id="F2L8A7"/>
<reference evidence="2 3" key="1">
    <citation type="journal article" date="2011" name="J. Bacteriol.">
        <title>Complete genome sequence of Burkholderia gladioli BSR3.</title>
        <authorList>
            <person name="Seo Y.S."/>
            <person name="Lim J."/>
            <person name="Choi B.S."/>
            <person name="Kim H."/>
            <person name="Goo E."/>
            <person name="Lee B."/>
            <person name="Lim J.S."/>
            <person name="Choi I.Y."/>
            <person name="Moon J.S."/>
            <person name="Kim J."/>
            <person name="Hwang I."/>
        </authorList>
    </citation>
    <scope>NUCLEOTIDE SEQUENCE [LARGE SCALE GENOMIC DNA]</scope>
    <source>
        <strain evidence="2 3">BSR3</strain>
    </source>
</reference>
<keyword evidence="1" id="KW-0732">Signal</keyword>
<gene>
    <name evidence="2" type="ordered locus">bgla_1g16910</name>
</gene>
<dbReference type="RefSeq" id="WP_013697676.1">
    <property type="nucleotide sequence ID" value="NC_015381.1"/>
</dbReference>
<evidence type="ECO:0000256" key="1">
    <source>
        <dbReference type="SAM" id="SignalP"/>
    </source>
</evidence>
<dbReference type="InterPro" id="IPR011050">
    <property type="entry name" value="Pectin_lyase_fold/virulence"/>
</dbReference>
<feature type="chain" id="PRO_5003280652" evidence="1">
    <location>
        <begin position="22"/>
        <end position="1085"/>
    </location>
</feature>
<feature type="signal peptide" evidence="1">
    <location>
        <begin position="1"/>
        <end position="21"/>
    </location>
</feature>
<organism evidence="2 3">
    <name type="scientific">Burkholderia gladioli (strain BSR3)</name>
    <dbReference type="NCBI Taxonomy" id="999541"/>
    <lineage>
        <taxon>Bacteria</taxon>
        <taxon>Pseudomonadati</taxon>
        <taxon>Pseudomonadota</taxon>
        <taxon>Betaproteobacteria</taxon>
        <taxon>Burkholderiales</taxon>
        <taxon>Burkholderiaceae</taxon>
        <taxon>Burkholderia</taxon>
    </lineage>
</organism>
<dbReference type="Gene3D" id="2.160.20.10">
    <property type="entry name" value="Single-stranded right-handed beta-helix, Pectin lyase-like"/>
    <property type="match status" value="2"/>
</dbReference>
<protein>
    <submittedName>
        <fullName evidence="2">Gp51</fullName>
    </submittedName>
</protein>
<dbReference type="Proteomes" id="UP000008316">
    <property type="component" value="Chromosome 1"/>
</dbReference>
<keyword evidence="3" id="KW-1185">Reference proteome</keyword>
<dbReference type="SMART" id="SM00710">
    <property type="entry name" value="PbH1"/>
    <property type="match status" value="7"/>
</dbReference>
<accession>F2L8A7</accession>
<dbReference type="InterPro" id="IPR012334">
    <property type="entry name" value="Pectin_lyas_fold"/>
</dbReference>
<dbReference type="HOGENOM" id="CLU_285406_0_0_4"/>
<dbReference type="EMBL" id="CP002599">
    <property type="protein sequence ID" value="AEA60339.1"/>
    <property type="molecule type" value="Genomic_DNA"/>
</dbReference>
<name>F2L8A7_BURGS</name>
<sequence length="1085" mass="110906">MIKPIRNLFVVAVLAASAVDAQTTSISNLEVTGEARFDGPVTYADPVAAADSLQYKAPNAGSGARSLPSKLGDLVSILDFPGCDKSGASDSTSCIQAALNSGAQSVYVPAGRYKHSGLVLPQTVGFTLFGDGPGSVLIQTGGSIHYPSIAGAFTFDSHSTIRDLAFDGTAGTDNTLDTSYSQTLDLLNLSFNNVPVGFSSLKLDGNPQSSTYMHDVRVKNIRIYSTTAGKAGIELGSWASDSTIDGFIMNGGFAVQYGLLADVGAQTTMLSNSHPYNATEHVVYLSGNNNDFGFTGNTIDNAQKDVFYIRNSARTRITATWIESINSHFSGLLLDNSWSNTIHGLACQTYGVSNAQSCVSEINGSDNNGVFNAEVDSQSNYAVPFAMTGSGSFYQAVNSGNTLALMSAAQGAAPTLTAVGADATIPVTLVPKGNGSVNFDLTTAGATLGAYSDTASEIILESYRTSTPSTKYNLNLAKYGGRVLIGGVDDGASKLQVAGTGSFMGSVASNGGSLIANDPIGTGKAQIVLENAGQAAWGVSNASAAANTFSVDRYVNGAFQDSPISISNTTGNVAFTGAGTFGDPITTANNLKFLSIGQDAVDRSLRDKLADVINGADFGMQCDGSQDDTAALNHAMSYAAAVGPAVLNLPVTRSGCKISATVDIPGGVILRGGRGQSSGLVAGVVNLNPMINLSGAGSGIEDMYINASAAGQNTAGVTIQMQNVVGAKVSGLYIQGPFVGIAANGNQSSIDDTIINGVAGTGAVGIKVGDKTTFSATTDLRVTRTTVVGDQSAPGDAGMLILDSGGILVSNSDMLMTRIGTMIDPGSNQHVMWSTFHGTYLGDTNTQTGFAIDTADASATVYGTQCETCWASGAGSDNILVNNHGGGIVDGLHFTGLRSYASKNNGATINAGTNITIDSSHLCGNSGSNIFTTNALSGLAIRNTRIGSSCDGVTPPSGSPTVNGIAVTGSVQQAIITGNDFTGPSVPLTGAVTGNSIVSNNIGLDTGPSVLATASQINVGYQTVTHLTGTTGVSTIQPVWNGRQAMFITKDGAVTFSGGNICQPFTSAAGAMVRAYFDGQCWYLN</sequence>
<dbReference type="InterPro" id="IPR006626">
    <property type="entry name" value="PbH1"/>
</dbReference>
<proteinExistence type="predicted"/>
<dbReference type="KEGG" id="bgd:bgla_1g16910"/>
<evidence type="ECO:0000313" key="2">
    <source>
        <dbReference type="EMBL" id="AEA60339.1"/>
    </source>
</evidence>
<dbReference type="eggNOG" id="ENOG5030IJS">
    <property type="taxonomic scope" value="Bacteria"/>
</dbReference>
<dbReference type="SUPFAM" id="SSF51126">
    <property type="entry name" value="Pectin lyase-like"/>
    <property type="match status" value="2"/>
</dbReference>